<reference evidence="1 2" key="1">
    <citation type="submission" date="2015-03" db="EMBL/GenBank/DDBJ databases">
        <title>Genome sequence of Mycoplasma meleagridis strain ATCC 25294.</title>
        <authorList>
            <person name="Yacoub E."/>
            <person name="Blanchard A."/>
            <person name="Sirand-Pugnet P."/>
            <person name="Mardassi B.B.A."/>
        </authorList>
    </citation>
    <scope>NUCLEOTIDE SEQUENCE [LARGE SCALE GENOMIC DNA]</scope>
    <source>
        <strain evidence="1 2">ATCC 25294</strain>
    </source>
</reference>
<dbReference type="OrthoDB" id="3268378at2"/>
<accession>A0A0F5H2H3</accession>
<dbReference type="Pfam" id="PF20292">
    <property type="entry name" value="MC7"/>
    <property type="match status" value="1"/>
</dbReference>
<dbReference type="AlphaFoldDB" id="A0A0F5H2H3"/>
<protein>
    <submittedName>
        <fullName evidence="1">Uncharacterized protein</fullName>
    </submittedName>
</protein>
<evidence type="ECO:0000313" key="1">
    <source>
        <dbReference type="EMBL" id="KKB27027.1"/>
    </source>
</evidence>
<gene>
    <name evidence="1" type="ORF">MMELEA_03440</name>
</gene>
<dbReference type="Proteomes" id="UP000033750">
    <property type="component" value="Unassembled WGS sequence"/>
</dbReference>
<dbReference type="RefSeq" id="WP_046096779.1">
    <property type="nucleotide sequence ID" value="NZ_JZXN01000011.1"/>
</dbReference>
<name>A0A0F5H2H3_9BACT</name>
<proteinExistence type="predicted"/>
<organism evidence="1 2">
    <name type="scientific">Mycoplasmopsis meleagridis ATCC 25294</name>
    <dbReference type="NCBI Taxonomy" id="1264554"/>
    <lineage>
        <taxon>Bacteria</taxon>
        <taxon>Bacillati</taxon>
        <taxon>Mycoplasmatota</taxon>
        <taxon>Mycoplasmoidales</taxon>
        <taxon>Metamycoplasmataceae</taxon>
        <taxon>Mycoplasmopsis</taxon>
    </lineage>
</organism>
<evidence type="ECO:0000313" key="2">
    <source>
        <dbReference type="Proteomes" id="UP000033750"/>
    </source>
</evidence>
<comment type="caution">
    <text evidence="1">The sequence shown here is derived from an EMBL/GenBank/DDBJ whole genome shotgun (WGS) entry which is preliminary data.</text>
</comment>
<sequence>MQLPNKLYPYSKSTLALIPRVLQEIEKGNNNVVEIFHVLNYELENPTDFLSVMDCLYALNAIEMSDEGEVKKCL</sequence>
<dbReference type="InterPro" id="IPR046900">
    <property type="entry name" value="ABC-3C_MC7"/>
</dbReference>
<dbReference type="EMBL" id="JZXN01000011">
    <property type="protein sequence ID" value="KKB27027.1"/>
    <property type="molecule type" value="Genomic_DNA"/>
</dbReference>
<keyword evidence="2" id="KW-1185">Reference proteome</keyword>
<dbReference type="PATRIC" id="fig|1264554.4.peg.299"/>